<evidence type="ECO:0000313" key="2">
    <source>
        <dbReference type="Proteomes" id="UP000041770"/>
    </source>
</evidence>
<evidence type="ECO:0000313" key="1">
    <source>
        <dbReference type="EMBL" id="CSC94513.1"/>
    </source>
</evidence>
<protein>
    <submittedName>
        <fullName evidence="1">Uncharacterized protein</fullName>
    </submittedName>
</protein>
<name>A0A656AT97_VIBCL</name>
<accession>A0A656AT97</accession>
<dbReference type="EMBL" id="CWQY01000019">
    <property type="protein sequence ID" value="CSC94513.1"/>
    <property type="molecule type" value="Genomic_DNA"/>
</dbReference>
<proteinExistence type="predicted"/>
<sequence length="81" mass="9035">MPSTRFIGRVTFTMFGRELSVVWNSVTTRGLASNSLIESCSWLIQRPPIEFCKNCLAHELKAVGCVPPILPAQLPDDMIDQ</sequence>
<dbReference type="Proteomes" id="UP000041770">
    <property type="component" value="Unassembled WGS sequence"/>
</dbReference>
<organism evidence="1 2">
    <name type="scientific">Vibrio cholerae</name>
    <dbReference type="NCBI Taxonomy" id="666"/>
    <lineage>
        <taxon>Bacteria</taxon>
        <taxon>Pseudomonadati</taxon>
        <taxon>Pseudomonadota</taxon>
        <taxon>Gammaproteobacteria</taxon>
        <taxon>Vibrionales</taxon>
        <taxon>Vibrionaceae</taxon>
        <taxon>Vibrio</taxon>
    </lineage>
</organism>
<gene>
    <name evidence="1" type="ORF">ERS013200_02688</name>
</gene>
<dbReference type="AlphaFoldDB" id="A0A656AT97"/>
<reference evidence="1 2" key="1">
    <citation type="submission" date="2015-07" db="EMBL/GenBank/DDBJ databases">
        <authorList>
            <consortium name="Pathogen Informatics"/>
        </authorList>
    </citation>
    <scope>NUCLEOTIDE SEQUENCE [LARGE SCALE GENOMIC DNA]</scope>
    <source>
        <strain evidence="1 2">A316</strain>
    </source>
</reference>